<dbReference type="NCBIfam" id="TIGR02681">
    <property type="entry name" value="phage_pRha"/>
    <property type="match status" value="1"/>
</dbReference>
<dbReference type="GeneID" id="77940494"/>
<sequence length="192" mass="21781">MNTITTFTPADIISLNHGQPMTTSLKVAEIFGKRHDDVLKKVRNLDCSSEFNARNFAAVEYVDGKGEKRPACEMTKDGFIFVVMGFTGKQAAAIKEAYINAFNWMAAQLAARAQPDYASPLATIDNYTSMLRKADRDNVLLERQLEDRLFLLMEEMNRLRDDMRAIHRNHTIARDLADHIGITARFALPRRS</sequence>
<accession>A0AAE8YLF7</accession>
<evidence type="ECO:0000256" key="1">
    <source>
        <dbReference type="SAM" id="Coils"/>
    </source>
</evidence>
<dbReference type="KEGG" id="vg:77940494"/>
<evidence type="ECO:0000313" key="2">
    <source>
        <dbReference type="EMBL" id="UGC97260.1"/>
    </source>
</evidence>
<organism evidence="2 3">
    <name type="scientific">Aeromonas phage vB_AsaM_LPM4</name>
    <dbReference type="NCBI Taxonomy" id="2894367"/>
    <lineage>
        <taxon>Viruses</taxon>
        <taxon>Duplodnaviria</taxon>
        <taxon>Heunggongvirae</taxon>
        <taxon>Uroviricota</taxon>
        <taxon>Caudoviricetes</taxon>
        <taxon>Peduoviridae</taxon>
        <taxon>Piscesmortuivirus</taxon>
        <taxon>Piscesmortuivirus LPM4</taxon>
    </lineage>
</organism>
<evidence type="ECO:0000313" key="3">
    <source>
        <dbReference type="Proteomes" id="UP000828357"/>
    </source>
</evidence>
<dbReference type="RefSeq" id="YP_010664445.1">
    <property type="nucleotide sequence ID" value="NC_070919.1"/>
</dbReference>
<dbReference type="Pfam" id="PF09669">
    <property type="entry name" value="Phage_pRha"/>
    <property type="match status" value="1"/>
</dbReference>
<dbReference type="InterPro" id="IPR014054">
    <property type="entry name" value="Phage_regulatory_Rha"/>
</dbReference>
<keyword evidence="1" id="KW-0175">Coiled coil</keyword>
<reference evidence="2" key="1">
    <citation type="submission" date="2021-11" db="EMBL/GenBank/DDBJ databases">
        <title>vB_AsaM_LPM4, the infectious counterpart bacteriophage of Aeromonas salmonicida subsp. salmonicida Prophage 3, requires the A-layer in its infection process.</title>
        <authorList>
            <person name="Leduc G.R."/>
            <person name="Paquet V.E."/>
            <person name="Piche L.C."/>
            <person name="Vincent A.T."/>
            <person name="Charette S.J."/>
        </authorList>
    </citation>
    <scope>NUCLEOTIDE SEQUENCE</scope>
</reference>
<protein>
    <submittedName>
        <fullName evidence="2">Rha family transcriptional regulator</fullName>
    </submittedName>
</protein>
<dbReference type="EMBL" id="OL348188">
    <property type="protein sequence ID" value="UGC97260.1"/>
    <property type="molecule type" value="Genomic_DNA"/>
</dbReference>
<keyword evidence="3" id="KW-1185">Reference proteome</keyword>
<name>A0AAE8YLF7_9CAUD</name>
<dbReference type="Proteomes" id="UP000828357">
    <property type="component" value="Segment"/>
</dbReference>
<feature type="coiled-coil region" evidence="1">
    <location>
        <begin position="124"/>
        <end position="162"/>
    </location>
</feature>
<proteinExistence type="predicted"/>